<keyword evidence="3" id="KW-1185">Reference proteome</keyword>
<feature type="region of interest" description="Disordered" evidence="1">
    <location>
        <begin position="1"/>
        <end position="35"/>
    </location>
</feature>
<dbReference type="Proteomes" id="UP000190023">
    <property type="component" value="Unassembled WGS sequence"/>
</dbReference>
<dbReference type="PROSITE" id="PS50890">
    <property type="entry name" value="PUA"/>
    <property type="match status" value="1"/>
</dbReference>
<comment type="caution">
    <text evidence="2">The sequence shown here is derived from an EMBL/GenBank/DDBJ whole genome shotgun (WGS) entry which is preliminary data.</text>
</comment>
<feature type="region of interest" description="Disordered" evidence="1">
    <location>
        <begin position="314"/>
        <end position="334"/>
    </location>
</feature>
<evidence type="ECO:0000313" key="3">
    <source>
        <dbReference type="Proteomes" id="UP000190023"/>
    </source>
</evidence>
<proteinExistence type="predicted"/>
<gene>
    <name evidence="2" type="ORF">B0188_01515</name>
</gene>
<accession>A0A1T0BA49</accession>
<dbReference type="STRING" id="123822.B0188_01515"/>
<name>A0A1T0BA49_9PAST</name>
<protein>
    <recommendedName>
        <fullName evidence="4">Bacterial Ig domain-containing protein</fullName>
    </recommendedName>
</protein>
<feature type="compositionally biased region" description="Polar residues" evidence="1">
    <location>
        <begin position="21"/>
        <end position="30"/>
    </location>
</feature>
<evidence type="ECO:0008006" key="4">
    <source>
        <dbReference type="Google" id="ProtNLM"/>
    </source>
</evidence>
<organism evidence="2 3">
    <name type="scientific">[Haemophilus] felis</name>
    <dbReference type="NCBI Taxonomy" id="123822"/>
    <lineage>
        <taxon>Bacteria</taxon>
        <taxon>Pseudomonadati</taxon>
        <taxon>Pseudomonadota</taxon>
        <taxon>Gammaproteobacteria</taxon>
        <taxon>Pasteurellales</taxon>
        <taxon>Pasteurellaceae</taxon>
    </lineage>
</organism>
<dbReference type="OrthoDB" id="8481600at2"/>
<sequence>MTLKLTPKGGAETDVRLTKQPDGSWQSSHPTIVPTVPADTDRFTIPAGTLEDNSDITAVAKDIAGNASDPTTATVTAYGASATPTIDKVRVLDPNGDGRRDQLEVGGKVLKEDGPPVAEGTPVVLKDQNGKPIGTGVTDKDGNFTATVTAPKGGSIAPNSPVTVRATAPDHTISDPAQGVNVPEKPTEFADNVPPEISGTLNDKHDVVFNLPKNAKDGETVLVRIPSADKNTPPTEVLLTKEGGKWNVPEDKQDFVKVDGDTATVPDAVTGPDVLVTATATDLAGNTATAKVPAGKDNTPAPIIDSGHFVDTSGAHDNNPEGTRLKGHLPKKPNGEEYPVGTIITIVDDQNNVVGTGVITENNDGTVKKDGTFDILTVEHPNNPIGPITPETIANFKVIAQEPNKNPSPAVDAPVTGEIAHIGDHTPPAPSVASVDYSGEEPVGKVKLPTNGENTKHPVQEGDQGTITVKDPDGNTTFVVGVTFKEGKWVRDPAPEHTEGELDGDTFTIPAHKLQEGSTVSVVTHDKLGNRSPESSDVVIGQTEPVTELTVTSYDGNAKADRDPDLFDLQGKTSAPAGSQVTIKANGQVVATAIVQAGPNGENTFSVKLKESADNNIKVGDTFTATVEQDGKRPSKPFTSAAVQGQKTLTLPTILATVHNRLRLLKWFPLKRVIKTNNTPLATT</sequence>
<dbReference type="AlphaFoldDB" id="A0A1T0BA49"/>
<evidence type="ECO:0000256" key="1">
    <source>
        <dbReference type="SAM" id="MobiDB-lite"/>
    </source>
</evidence>
<dbReference type="EMBL" id="MUYB01000005">
    <property type="protein sequence ID" value="OOS07090.1"/>
    <property type="molecule type" value="Genomic_DNA"/>
</dbReference>
<evidence type="ECO:0000313" key="2">
    <source>
        <dbReference type="EMBL" id="OOS07090.1"/>
    </source>
</evidence>
<reference evidence="2 3" key="1">
    <citation type="submission" date="2017-02" db="EMBL/GenBank/DDBJ databases">
        <title>Draft genome sequence of Haemophilus felis CCUG 31170 type strain.</title>
        <authorList>
            <person name="Engstrom-Jakobsson H."/>
            <person name="Salva-Serra F."/>
            <person name="Thorell K."/>
            <person name="Gonzales-Siles L."/>
            <person name="Karlsson R."/>
            <person name="Boulund F."/>
            <person name="Engstrand L."/>
            <person name="Kristiansson E."/>
            <person name="Moore E."/>
        </authorList>
    </citation>
    <scope>NUCLEOTIDE SEQUENCE [LARGE SCALE GENOMIC DNA]</scope>
    <source>
        <strain evidence="2 3">CCUG 31170</strain>
    </source>
</reference>
<feature type="region of interest" description="Disordered" evidence="1">
    <location>
        <begin position="446"/>
        <end position="473"/>
    </location>
</feature>